<feature type="region of interest" description="Disordered" evidence="2">
    <location>
        <begin position="642"/>
        <end position="712"/>
    </location>
</feature>
<evidence type="ECO:0000256" key="1">
    <source>
        <dbReference type="SAM" id="Coils"/>
    </source>
</evidence>
<feature type="compositionally biased region" description="Polar residues" evidence="2">
    <location>
        <begin position="592"/>
        <end position="623"/>
    </location>
</feature>
<keyword evidence="1" id="KW-0175">Coiled coil</keyword>
<proteinExistence type="predicted"/>
<name>A0A3N4I7P3_ASCIM</name>
<feature type="coiled-coil region" evidence="1">
    <location>
        <begin position="103"/>
        <end position="137"/>
    </location>
</feature>
<evidence type="ECO:0000256" key="3">
    <source>
        <dbReference type="SAM" id="Phobius"/>
    </source>
</evidence>
<keyword evidence="3" id="KW-0812">Transmembrane</keyword>
<protein>
    <submittedName>
        <fullName evidence="4">Uncharacterized protein</fullName>
    </submittedName>
</protein>
<reference evidence="4 5" key="1">
    <citation type="journal article" date="2018" name="Nat. Ecol. Evol.">
        <title>Pezizomycetes genomes reveal the molecular basis of ectomycorrhizal truffle lifestyle.</title>
        <authorList>
            <person name="Murat C."/>
            <person name="Payen T."/>
            <person name="Noel B."/>
            <person name="Kuo A."/>
            <person name="Morin E."/>
            <person name="Chen J."/>
            <person name="Kohler A."/>
            <person name="Krizsan K."/>
            <person name="Balestrini R."/>
            <person name="Da Silva C."/>
            <person name="Montanini B."/>
            <person name="Hainaut M."/>
            <person name="Levati E."/>
            <person name="Barry K.W."/>
            <person name="Belfiori B."/>
            <person name="Cichocki N."/>
            <person name="Clum A."/>
            <person name="Dockter R.B."/>
            <person name="Fauchery L."/>
            <person name="Guy J."/>
            <person name="Iotti M."/>
            <person name="Le Tacon F."/>
            <person name="Lindquist E.A."/>
            <person name="Lipzen A."/>
            <person name="Malagnac F."/>
            <person name="Mello A."/>
            <person name="Molinier V."/>
            <person name="Miyauchi S."/>
            <person name="Poulain J."/>
            <person name="Riccioni C."/>
            <person name="Rubini A."/>
            <person name="Sitrit Y."/>
            <person name="Splivallo R."/>
            <person name="Traeger S."/>
            <person name="Wang M."/>
            <person name="Zifcakova L."/>
            <person name="Wipf D."/>
            <person name="Zambonelli A."/>
            <person name="Paolocci F."/>
            <person name="Nowrousian M."/>
            <person name="Ottonello S."/>
            <person name="Baldrian P."/>
            <person name="Spatafora J.W."/>
            <person name="Henrissat B."/>
            <person name="Nagy L.G."/>
            <person name="Aury J.M."/>
            <person name="Wincker P."/>
            <person name="Grigoriev I.V."/>
            <person name="Bonfante P."/>
            <person name="Martin F.M."/>
        </authorList>
    </citation>
    <scope>NUCLEOTIDE SEQUENCE [LARGE SCALE GENOMIC DNA]</scope>
    <source>
        <strain evidence="4 5">RN42</strain>
    </source>
</reference>
<feature type="compositionally biased region" description="Pro residues" evidence="2">
    <location>
        <begin position="649"/>
        <end position="661"/>
    </location>
</feature>
<feature type="region of interest" description="Disordered" evidence="2">
    <location>
        <begin position="536"/>
        <end position="623"/>
    </location>
</feature>
<keyword evidence="3" id="KW-1133">Transmembrane helix</keyword>
<dbReference type="AlphaFoldDB" id="A0A3N4I7P3"/>
<evidence type="ECO:0000256" key="2">
    <source>
        <dbReference type="SAM" id="MobiDB-lite"/>
    </source>
</evidence>
<sequence>MPPIPTWSPPSLSDLLSSWKSGSGEAPLTKRATFPNGRLPDRFIPLFIFVGFFIGCLIFIPWLWSRRNRRKEIETQLDDALYRTSFPLYDPSHQWSRASAKKIRELEHSLQQTASTAEAAERVRASQEEKIQLLEEETRLLTGTLGGREQENGILRDLLRRMAGELSLSLRRHGETLKNRASLRRSLIHWQILPKEDESTDSEMDALDEASNLQLPPAKEGDTEEGIAADDLLNEKTYSIYTQINAPASIDTMAEKTVTFTDIDLPITRIVRRNTDPAEPPDRGQDILMDTTTDVPMLRSEIVKLRMHIAALTKPHRIEATVSESPDYRKLEQNYEVALARLDEESLQYITLSTQVRSLKESIVTLQDNIRNKDTRIITMTRRAEELTTINSERQGQLNMSLSAQYTLSHENSGLKLENVEKKRRINALTTENSRRLLEIAEKNDRIEELEVQIASRINDGSEREAKINSLTNDLNTANIRLAFTLKQYYALTLTVTALRSENDSIHTQLEAERPLNITLQSEVDSLKRKNGILSSANAALRSPKPPDKTNTKSTSCLRPPTPPKSPTTPTYKPYRPSNTSDVTLHDEPWSPKSTNSSPLATNNPFAPKSTRTNSNPFTSSSRPHSFIETWRFEAPRHIASESDLGTKPRPPSFLAGPPPTRVNTTASTSVESPWAQLPTVPPPPVPERRRSGGGGRSPLRVSFVAGNTDIW</sequence>
<dbReference type="EMBL" id="ML119691">
    <property type="protein sequence ID" value="RPA80130.1"/>
    <property type="molecule type" value="Genomic_DNA"/>
</dbReference>
<feature type="compositionally biased region" description="Polar residues" evidence="2">
    <location>
        <begin position="662"/>
        <end position="672"/>
    </location>
</feature>
<dbReference type="Proteomes" id="UP000275078">
    <property type="component" value="Unassembled WGS sequence"/>
</dbReference>
<keyword evidence="3" id="KW-0472">Membrane</keyword>
<evidence type="ECO:0000313" key="4">
    <source>
        <dbReference type="EMBL" id="RPA80130.1"/>
    </source>
</evidence>
<organism evidence="4 5">
    <name type="scientific">Ascobolus immersus RN42</name>
    <dbReference type="NCBI Taxonomy" id="1160509"/>
    <lineage>
        <taxon>Eukaryota</taxon>
        <taxon>Fungi</taxon>
        <taxon>Dikarya</taxon>
        <taxon>Ascomycota</taxon>
        <taxon>Pezizomycotina</taxon>
        <taxon>Pezizomycetes</taxon>
        <taxon>Pezizales</taxon>
        <taxon>Ascobolaceae</taxon>
        <taxon>Ascobolus</taxon>
    </lineage>
</organism>
<accession>A0A3N4I7P3</accession>
<feature type="compositionally biased region" description="Low complexity" evidence="2">
    <location>
        <begin position="568"/>
        <end position="578"/>
    </location>
</feature>
<keyword evidence="5" id="KW-1185">Reference proteome</keyword>
<feature type="transmembrane region" description="Helical" evidence="3">
    <location>
        <begin position="43"/>
        <end position="64"/>
    </location>
</feature>
<evidence type="ECO:0000313" key="5">
    <source>
        <dbReference type="Proteomes" id="UP000275078"/>
    </source>
</evidence>
<gene>
    <name evidence="4" type="ORF">BJ508DRAFT_415508</name>
</gene>